<dbReference type="InterPro" id="IPR029016">
    <property type="entry name" value="GAF-like_dom_sf"/>
</dbReference>
<dbReference type="PANTHER" id="PTHR30136:SF35">
    <property type="entry name" value="HTH-TYPE TRANSCRIPTIONAL REGULATOR RV1719"/>
    <property type="match status" value="1"/>
</dbReference>
<keyword evidence="2 6" id="KW-0238">DNA-binding</keyword>
<dbReference type="Proteomes" id="UP000663292">
    <property type="component" value="Plasmid pHSR-Est01"/>
</dbReference>
<dbReference type="Gene3D" id="3.30.450.40">
    <property type="match status" value="1"/>
</dbReference>
<dbReference type="Gene3D" id="1.10.10.10">
    <property type="entry name" value="Winged helix-like DNA-binding domain superfamily/Winged helix DNA-binding domain"/>
    <property type="match status" value="1"/>
</dbReference>
<reference evidence="6 7" key="1">
    <citation type="submission" date="2020-11" db="EMBL/GenBank/DDBJ databases">
        <title>Carbohydrate-dependent, anaerobic sulfur respiration: A novel catabolism in halophilic archaea.</title>
        <authorList>
            <person name="Sorokin D.Y."/>
            <person name="Messina E."/>
            <person name="Smedile F."/>
            <person name="La Cono V."/>
            <person name="Hallsworth J.E."/>
            <person name="Yakimov M.M."/>
        </authorList>
    </citation>
    <scope>NUCLEOTIDE SEQUENCE [LARGE SCALE GENOMIC DNA]</scope>
    <source>
        <strain evidence="6 7">HSR-Est</strain>
        <plasmid evidence="6 7">pHSR-Est01</plasmid>
    </source>
</reference>
<geneLocation type="plasmid" evidence="6 7">
    <name>pHSR-Est01</name>
</geneLocation>
<evidence type="ECO:0000256" key="2">
    <source>
        <dbReference type="ARBA" id="ARBA00023125"/>
    </source>
</evidence>
<dbReference type="GO" id="GO:0003700">
    <property type="term" value="F:DNA-binding transcription factor activity"/>
    <property type="evidence" value="ECO:0007669"/>
    <property type="project" value="TreeGrafter"/>
</dbReference>
<gene>
    <name evidence="6" type="primary">iclR</name>
    <name evidence="6" type="ORF">HSEST_3001</name>
</gene>
<dbReference type="PANTHER" id="PTHR30136">
    <property type="entry name" value="HELIX-TURN-HELIX TRANSCRIPTIONAL REGULATOR, ICLR FAMILY"/>
    <property type="match status" value="1"/>
</dbReference>
<feature type="domain" description="HTH iclR-type" evidence="4">
    <location>
        <begin position="9"/>
        <end position="68"/>
    </location>
</feature>
<evidence type="ECO:0000259" key="4">
    <source>
        <dbReference type="PROSITE" id="PS51077"/>
    </source>
</evidence>
<dbReference type="GeneID" id="68859388"/>
<dbReference type="Pfam" id="PF09339">
    <property type="entry name" value="HTH_IclR"/>
    <property type="match status" value="1"/>
</dbReference>
<dbReference type="SUPFAM" id="SSF46785">
    <property type="entry name" value="Winged helix' DNA-binding domain"/>
    <property type="match status" value="1"/>
</dbReference>
<evidence type="ECO:0000313" key="7">
    <source>
        <dbReference type="Proteomes" id="UP000663292"/>
    </source>
</evidence>
<accession>A0A897NXF8</accession>
<evidence type="ECO:0000256" key="1">
    <source>
        <dbReference type="ARBA" id="ARBA00023015"/>
    </source>
</evidence>
<dbReference type="InterPro" id="IPR005471">
    <property type="entry name" value="Tscrpt_reg_IclR_N"/>
</dbReference>
<name>A0A897NXF8_9EURY</name>
<keyword evidence="3" id="KW-0804">Transcription</keyword>
<dbReference type="InterPro" id="IPR036390">
    <property type="entry name" value="WH_DNA-bd_sf"/>
</dbReference>
<dbReference type="GO" id="GO:0003677">
    <property type="term" value="F:DNA binding"/>
    <property type="evidence" value="ECO:0007669"/>
    <property type="project" value="UniProtKB-KW"/>
</dbReference>
<keyword evidence="1" id="KW-0805">Transcription regulation</keyword>
<dbReference type="PROSITE" id="PS51077">
    <property type="entry name" value="HTH_ICLR"/>
    <property type="match status" value="1"/>
</dbReference>
<feature type="domain" description="IclR-ED" evidence="5">
    <location>
        <begin position="69"/>
        <end position="251"/>
    </location>
</feature>
<dbReference type="InterPro" id="IPR036388">
    <property type="entry name" value="WH-like_DNA-bd_sf"/>
</dbReference>
<keyword evidence="7" id="KW-1185">Reference proteome</keyword>
<proteinExistence type="predicted"/>
<dbReference type="RefSeq" id="WP_229123079.1">
    <property type="nucleotide sequence ID" value="NZ_CP064792.1"/>
</dbReference>
<dbReference type="GO" id="GO:0045892">
    <property type="term" value="P:negative regulation of DNA-templated transcription"/>
    <property type="evidence" value="ECO:0007669"/>
    <property type="project" value="TreeGrafter"/>
</dbReference>
<evidence type="ECO:0000313" key="6">
    <source>
        <dbReference type="EMBL" id="QSG16265.1"/>
    </source>
</evidence>
<dbReference type="InterPro" id="IPR050707">
    <property type="entry name" value="HTH_MetabolicPath_Reg"/>
</dbReference>
<dbReference type="SUPFAM" id="SSF55781">
    <property type="entry name" value="GAF domain-like"/>
    <property type="match status" value="1"/>
</dbReference>
<dbReference type="Pfam" id="PF01614">
    <property type="entry name" value="IclR_C"/>
    <property type="match status" value="1"/>
</dbReference>
<protein>
    <submittedName>
        <fullName evidence="6">DNA-binding transcriptional regulator, IclR family</fullName>
    </submittedName>
</protein>
<dbReference type="EMBL" id="CP064792">
    <property type="protein sequence ID" value="QSG16265.1"/>
    <property type="molecule type" value="Genomic_DNA"/>
</dbReference>
<dbReference type="AlphaFoldDB" id="A0A897NXF8"/>
<organism evidence="6 7">
    <name type="scientific">Halapricum desulfuricans</name>
    <dbReference type="NCBI Taxonomy" id="2841257"/>
    <lineage>
        <taxon>Archaea</taxon>
        <taxon>Methanobacteriati</taxon>
        <taxon>Methanobacteriota</taxon>
        <taxon>Stenosarchaea group</taxon>
        <taxon>Halobacteria</taxon>
        <taxon>Halobacteriales</taxon>
        <taxon>Haloarculaceae</taxon>
        <taxon>Halapricum</taxon>
    </lineage>
</organism>
<keyword evidence="6" id="KW-0614">Plasmid</keyword>
<evidence type="ECO:0000256" key="3">
    <source>
        <dbReference type="ARBA" id="ARBA00023163"/>
    </source>
</evidence>
<sequence length="251" mass="27133">MTADGDPPVKAVQTSHRVLEAIIDSGGMTLADLVERLEHSRSSIHNHLSTLTQLGYVVKDGQTYRASLRFLEIGTTTRTRFTLYNVGRAHTENLSNATGLSASLLVFERGRLTCLYTAPAMGVDDPAVDSGDVLPLHCTAPGKAILAAYPPEEVSALLSESERTPCTENTQTTAELLETLEDVRTQGWAVDREEWQTGMRCIATAVTDTNGRLHGALCVTGPTDALSGKRFEQDIPGLLISSAHEIQSELE</sequence>
<evidence type="ECO:0000259" key="5">
    <source>
        <dbReference type="PROSITE" id="PS51078"/>
    </source>
</evidence>
<dbReference type="SMART" id="SM00346">
    <property type="entry name" value="HTH_ICLR"/>
    <property type="match status" value="1"/>
</dbReference>
<dbReference type="PROSITE" id="PS51078">
    <property type="entry name" value="ICLR_ED"/>
    <property type="match status" value="1"/>
</dbReference>
<dbReference type="InterPro" id="IPR014757">
    <property type="entry name" value="Tscrpt_reg_IclR_C"/>
</dbReference>